<dbReference type="InterPro" id="IPR032721">
    <property type="entry name" value="Toxin-deaminase"/>
</dbReference>
<name>A0AA46W9T0_CAPOC</name>
<protein>
    <submittedName>
        <fullName evidence="1">Uncharacterized protein</fullName>
    </submittedName>
</protein>
<dbReference type="Pfam" id="PF14424">
    <property type="entry name" value="Toxin-deaminase"/>
    <property type="match status" value="1"/>
</dbReference>
<gene>
    <name evidence="1" type="ORF">OL231_04905</name>
</gene>
<dbReference type="AlphaFoldDB" id="A0AA46W9T0"/>
<proteinExistence type="predicted"/>
<sequence length="63" mass="7047">MLNKLAEDLGGKYNPDIKGEIKIVSELEYCKSCTGIIQQFNEMFPNVKLILIDGITKTQTNGK</sequence>
<reference evidence="1" key="1">
    <citation type="submission" date="2022-10" db="EMBL/GenBank/DDBJ databases">
        <title>Complete genome sequence of Capnocytophaga ochracea KCOM 2812 isolated from actinomycosis lesion.</title>
        <authorList>
            <person name="Kook J.-K."/>
            <person name="Park S.-N."/>
            <person name="Lim Y.K."/>
        </authorList>
    </citation>
    <scope>NUCLEOTIDE SEQUENCE</scope>
    <source>
        <strain evidence="1">KCOM 28121</strain>
    </source>
</reference>
<organism evidence="1 2">
    <name type="scientific">Capnocytophaga ochracea</name>
    <dbReference type="NCBI Taxonomy" id="1018"/>
    <lineage>
        <taxon>Bacteria</taxon>
        <taxon>Pseudomonadati</taxon>
        <taxon>Bacteroidota</taxon>
        <taxon>Flavobacteriia</taxon>
        <taxon>Flavobacteriales</taxon>
        <taxon>Flavobacteriaceae</taxon>
        <taxon>Capnocytophaga</taxon>
    </lineage>
</organism>
<evidence type="ECO:0000313" key="2">
    <source>
        <dbReference type="Proteomes" id="UP001163262"/>
    </source>
</evidence>
<accession>A0AA46W9T0</accession>
<dbReference type="RefSeq" id="WP_178977510.1">
    <property type="nucleotide sequence ID" value="NZ_CP110230.1"/>
</dbReference>
<dbReference type="EMBL" id="CP110230">
    <property type="protein sequence ID" value="UZD41887.1"/>
    <property type="molecule type" value="Genomic_DNA"/>
</dbReference>
<evidence type="ECO:0000313" key="1">
    <source>
        <dbReference type="EMBL" id="UZD41887.1"/>
    </source>
</evidence>
<dbReference type="Proteomes" id="UP001163262">
    <property type="component" value="Chromosome"/>
</dbReference>